<dbReference type="GO" id="GO:0006508">
    <property type="term" value="P:proteolysis"/>
    <property type="evidence" value="ECO:0007669"/>
    <property type="project" value="InterPro"/>
</dbReference>
<organism evidence="1 2">
    <name type="scientific">Trifolium medium</name>
    <dbReference type="NCBI Taxonomy" id="97028"/>
    <lineage>
        <taxon>Eukaryota</taxon>
        <taxon>Viridiplantae</taxon>
        <taxon>Streptophyta</taxon>
        <taxon>Embryophyta</taxon>
        <taxon>Tracheophyta</taxon>
        <taxon>Spermatophyta</taxon>
        <taxon>Magnoliopsida</taxon>
        <taxon>eudicotyledons</taxon>
        <taxon>Gunneridae</taxon>
        <taxon>Pentapetalae</taxon>
        <taxon>rosids</taxon>
        <taxon>fabids</taxon>
        <taxon>Fabales</taxon>
        <taxon>Fabaceae</taxon>
        <taxon>Papilionoideae</taxon>
        <taxon>50 kb inversion clade</taxon>
        <taxon>NPAAA clade</taxon>
        <taxon>Hologalegina</taxon>
        <taxon>IRL clade</taxon>
        <taxon>Trifolieae</taxon>
        <taxon>Trifolium</taxon>
    </lineage>
</organism>
<dbReference type="EMBL" id="LXQA010657166">
    <property type="protein sequence ID" value="MCI64492.1"/>
    <property type="molecule type" value="Genomic_DNA"/>
</dbReference>
<dbReference type="AlphaFoldDB" id="A0A392TTV1"/>
<dbReference type="SUPFAM" id="SSF140990">
    <property type="entry name" value="FtsH protease domain-like"/>
    <property type="match status" value="1"/>
</dbReference>
<accession>A0A392TTV1</accession>
<comment type="caution">
    <text evidence="1">The sequence shown here is derived from an EMBL/GenBank/DDBJ whole genome shotgun (WGS) entry which is preliminary data.</text>
</comment>
<evidence type="ECO:0000313" key="2">
    <source>
        <dbReference type="Proteomes" id="UP000265520"/>
    </source>
</evidence>
<protein>
    <submittedName>
        <fullName evidence="1">Uncharacterized protein</fullName>
    </submittedName>
</protein>
<feature type="non-terminal residue" evidence="1">
    <location>
        <position position="55"/>
    </location>
</feature>
<name>A0A392TTV1_9FABA</name>
<dbReference type="GO" id="GO:0004222">
    <property type="term" value="F:metalloendopeptidase activity"/>
    <property type="evidence" value="ECO:0007669"/>
    <property type="project" value="InterPro"/>
</dbReference>
<dbReference type="GO" id="GO:0005524">
    <property type="term" value="F:ATP binding"/>
    <property type="evidence" value="ECO:0007669"/>
    <property type="project" value="InterPro"/>
</dbReference>
<dbReference type="InterPro" id="IPR037219">
    <property type="entry name" value="Peptidase_M41-like"/>
</dbReference>
<keyword evidence="2" id="KW-1185">Reference proteome</keyword>
<evidence type="ECO:0000313" key="1">
    <source>
        <dbReference type="EMBL" id="MCI64492.1"/>
    </source>
</evidence>
<dbReference type="Proteomes" id="UP000265520">
    <property type="component" value="Unassembled WGS sequence"/>
</dbReference>
<dbReference type="GO" id="GO:0004176">
    <property type="term" value="F:ATP-dependent peptidase activity"/>
    <property type="evidence" value="ECO:0007669"/>
    <property type="project" value="InterPro"/>
</dbReference>
<reference evidence="1 2" key="1">
    <citation type="journal article" date="2018" name="Front. Plant Sci.">
        <title>Red Clover (Trifolium pratense) and Zigzag Clover (T. medium) - A Picture of Genomic Similarities and Differences.</title>
        <authorList>
            <person name="Dluhosova J."/>
            <person name="Istvanek J."/>
            <person name="Nedelnik J."/>
            <person name="Repkova J."/>
        </authorList>
    </citation>
    <scope>NUCLEOTIDE SEQUENCE [LARGE SCALE GENOMIC DNA]</scope>
    <source>
        <strain evidence="2">cv. 10/8</strain>
        <tissue evidence="1">Leaf</tissue>
    </source>
</reference>
<proteinExistence type="predicted"/>
<sequence length="55" mass="6160">MICSLGMSTNLPPFNMKDWGACSQSLLKLIDKEMLSLLQEAQSCAQRLVEDNIDE</sequence>